<dbReference type="PROSITE" id="PS50082">
    <property type="entry name" value="WD_REPEATS_2"/>
    <property type="match status" value="4"/>
</dbReference>
<feature type="repeat" description="WD" evidence="3">
    <location>
        <begin position="580"/>
        <end position="612"/>
    </location>
</feature>
<dbReference type="PANTHER" id="PTHR14221:SF0">
    <property type="entry name" value="WD REPEAT-CONTAINING PROTEIN 44"/>
    <property type="match status" value="1"/>
</dbReference>
<feature type="repeat" description="WD" evidence="3">
    <location>
        <begin position="292"/>
        <end position="325"/>
    </location>
</feature>
<dbReference type="PROSITE" id="PS50294">
    <property type="entry name" value="WD_REPEATS_REGION"/>
    <property type="match status" value="3"/>
</dbReference>
<evidence type="ECO:0000256" key="1">
    <source>
        <dbReference type="ARBA" id="ARBA00022574"/>
    </source>
</evidence>
<dbReference type="PRINTS" id="PR00320">
    <property type="entry name" value="GPROTEINBRPT"/>
</dbReference>
<dbReference type="PANTHER" id="PTHR14221">
    <property type="entry name" value="WD REPEAT DOMAIN 44"/>
    <property type="match status" value="1"/>
</dbReference>
<feature type="repeat" description="WD" evidence="3">
    <location>
        <begin position="396"/>
        <end position="436"/>
    </location>
</feature>
<evidence type="ECO:0000256" key="3">
    <source>
        <dbReference type="PROSITE-ProRule" id="PRU00221"/>
    </source>
</evidence>
<gene>
    <name evidence="4" type="primary">GB1</name>
    <name evidence="4" type="ORF">MA16_Dca007030</name>
</gene>
<dbReference type="SMART" id="SM00320">
    <property type="entry name" value="WD40"/>
    <property type="match status" value="6"/>
</dbReference>
<dbReference type="CDD" id="cd00200">
    <property type="entry name" value="WD40"/>
    <property type="match status" value="1"/>
</dbReference>
<organism evidence="4 5">
    <name type="scientific">Dendrobium catenatum</name>
    <dbReference type="NCBI Taxonomy" id="906689"/>
    <lineage>
        <taxon>Eukaryota</taxon>
        <taxon>Viridiplantae</taxon>
        <taxon>Streptophyta</taxon>
        <taxon>Embryophyta</taxon>
        <taxon>Tracheophyta</taxon>
        <taxon>Spermatophyta</taxon>
        <taxon>Magnoliopsida</taxon>
        <taxon>Liliopsida</taxon>
        <taxon>Asparagales</taxon>
        <taxon>Orchidaceae</taxon>
        <taxon>Epidendroideae</taxon>
        <taxon>Malaxideae</taxon>
        <taxon>Dendrobiinae</taxon>
        <taxon>Dendrobium</taxon>
    </lineage>
</organism>
<dbReference type="Gene3D" id="2.130.10.10">
    <property type="entry name" value="YVTN repeat-like/Quinoprotein amine dehydrogenase"/>
    <property type="match status" value="1"/>
</dbReference>
<dbReference type="Proteomes" id="UP000233837">
    <property type="component" value="Unassembled WGS sequence"/>
</dbReference>
<dbReference type="EMBL" id="KZ503159">
    <property type="protein sequence ID" value="PKU67995.1"/>
    <property type="molecule type" value="Genomic_DNA"/>
</dbReference>
<feature type="repeat" description="WD" evidence="3">
    <location>
        <begin position="436"/>
        <end position="470"/>
    </location>
</feature>
<keyword evidence="5" id="KW-1185">Reference proteome</keyword>
<dbReference type="SUPFAM" id="SSF50978">
    <property type="entry name" value="WD40 repeat-like"/>
    <property type="match status" value="1"/>
</dbReference>
<dbReference type="STRING" id="906689.A0A2I0VX67"/>
<proteinExistence type="predicted"/>
<dbReference type="InterPro" id="IPR036322">
    <property type="entry name" value="WD40_repeat_dom_sf"/>
</dbReference>
<sequence>MFIATRRHLARTPDLDNDEAPGFGSLGWPLGQPGTSVIAANSNLFSESSFNITAGLEYSKNKMACGYLFRGKEGGDQFSDSREELSSVFDSCPSSPGTSHSSFAEENSVTLLTNDPLYQVWIKSPVSIQERRAKFMKYMGLDSIHPSDKLMMDDTIVGDLDRISKDYGAVLRNFSSERFEEVPSTSQERSSGKQFKRTTENIDDGRAFVARESNRDGSFLRGNSMRASMRKNFGWLKRLGSMACIADRQGYEVDSGSNGSDGSARARFHRVPVHLNRKQSKEFSAVYMGQNFKAHNGAILAMKFSSDGEYLASGGADGVVRVWQVMECARNDEDGIFDDDPLCIYFSVSSQSKLSHLYADKLKKIKSKNFCGTSDSACVVIPPEVFQISEKTLYEFQGHKGDVLDLAWSKDKCLLSSSIDKTVRLWQLGSDVCLKVFAHNDYVTCVQFNPIDENYFVSGSIDGKVRIWEIPTCRVVNWTDVKQIVTAVCYRPDGKGVVVGSMTGDCRFYVTSDDDLQLDSKVSFVGKKKSLDKRITGLQFCPSSSNKLMVTSADSVIRILEGINVVSKYKGLRNTGSKISATFTSDGQHIVSASEDSNVYIWNHSNQNNIPSTKLKSNKSFERFTSRNVCIVMPWQGFSRKSSLDDFLCRVDYMGNKILYLSLSNNFTLSYKFFTDFVPWGSATWPEEKLPLPFSMAKNFGLSKSQFKFQRTSCQKKASHSWGQVIVTAGWDGRIRAFQNYGLPVHL</sequence>
<evidence type="ECO:0000313" key="4">
    <source>
        <dbReference type="EMBL" id="PKU67995.1"/>
    </source>
</evidence>
<accession>A0A2I0VX67</accession>
<evidence type="ECO:0000256" key="2">
    <source>
        <dbReference type="ARBA" id="ARBA00022737"/>
    </source>
</evidence>
<dbReference type="InterPro" id="IPR040324">
    <property type="entry name" value="WDR44/Dgr2"/>
</dbReference>
<dbReference type="AlphaFoldDB" id="A0A2I0VX67"/>
<name>A0A2I0VX67_9ASPA</name>
<protein>
    <submittedName>
        <fullName evidence="4">Guanine nucleotide-binding protein subunit beta</fullName>
    </submittedName>
</protein>
<keyword evidence="2" id="KW-0677">Repeat</keyword>
<evidence type="ECO:0000313" key="5">
    <source>
        <dbReference type="Proteomes" id="UP000233837"/>
    </source>
</evidence>
<dbReference type="Pfam" id="PF00400">
    <property type="entry name" value="WD40"/>
    <property type="match status" value="4"/>
</dbReference>
<dbReference type="InterPro" id="IPR020472">
    <property type="entry name" value="WD40_PAC1"/>
</dbReference>
<reference evidence="4 5" key="1">
    <citation type="journal article" date="2016" name="Sci. Rep.">
        <title>The Dendrobium catenatum Lindl. genome sequence provides insights into polysaccharide synthase, floral development and adaptive evolution.</title>
        <authorList>
            <person name="Zhang G.Q."/>
            <person name="Xu Q."/>
            <person name="Bian C."/>
            <person name="Tsai W.C."/>
            <person name="Yeh C.M."/>
            <person name="Liu K.W."/>
            <person name="Yoshida K."/>
            <person name="Zhang L.S."/>
            <person name="Chang S.B."/>
            <person name="Chen F."/>
            <person name="Shi Y."/>
            <person name="Su Y.Y."/>
            <person name="Zhang Y.Q."/>
            <person name="Chen L.J."/>
            <person name="Yin Y."/>
            <person name="Lin M."/>
            <person name="Huang H."/>
            <person name="Deng H."/>
            <person name="Wang Z.W."/>
            <person name="Zhu S.L."/>
            <person name="Zhao X."/>
            <person name="Deng C."/>
            <person name="Niu S.C."/>
            <person name="Huang J."/>
            <person name="Wang M."/>
            <person name="Liu G.H."/>
            <person name="Yang H.J."/>
            <person name="Xiao X.J."/>
            <person name="Hsiao Y.Y."/>
            <person name="Wu W.L."/>
            <person name="Chen Y.Y."/>
            <person name="Mitsuda N."/>
            <person name="Ohme-Takagi M."/>
            <person name="Luo Y.B."/>
            <person name="Van de Peer Y."/>
            <person name="Liu Z.J."/>
        </authorList>
    </citation>
    <scope>NUCLEOTIDE SEQUENCE [LARGE SCALE GENOMIC DNA]</scope>
    <source>
        <tissue evidence="4">The whole plant</tissue>
    </source>
</reference>
<dbReference type="InterPro" id="IPR015943">
    <property type="entry name" value="WD40/YVTN_repeat-like_dom_sf"/>
</dbReference>
<dbReference type="InterPro" id="IPR001680">
    <property type="entry name" value="WD40_rpt"/>
</dbReference>
<reference evidence="4 5" key="2">
    <citation type="journal article" date="2017" name="Nature">
        <title>The Apostasia genome and the evolution of orchids.</title>
        <authorList>
            <person name="Zhang G.Q."/>
            <person name="Liu K.W."/>
            <person name="Li Z."/>
            <person name="Lohaus R."/>
            <person name="Hsiao Y.Y."/>
            <person name="Niu S.C."/>
            <person name="Wang J.Y."/>
            <person name="Lin Y.C."/>
            <person name="Xu Q."/>
            <person name="Chen L.J."/>
            <person name="Yoshida K."/>
            <person name="Fujiwara S."/>
            <person name="Wang Z.W."/>
            <person name="Zhang Y.Q."/>
            <person name="Mitsuda N."/>
            <person name="Wang M."/>
            <person name="Liu G.H."/>
            <person name="Pecoraro L."/>
            <person name="Huang H.X."/>
            <person name="Xiao X.J."/>
            <person name="Lin M."/>
            <person name="Wu X.Y."/>
            <person name="Wu W.L."/>
            <person name="Chen Y.Y."/>
            <person name="Chang S.B."/>
            <person name="Sakamoto S."/>
            <person name="Ohme-Takagi M."/>
            <person name="Yagi M."/>
            <person name="Zeng S.J."/>
            <person name="Shen C.Y."/>
            <person name="Yeh C.M."/>
            <person name="Luo Y.B."/>
            <person name="Tsai W.C."/>
            <person name="Van de Peer Y."/>
            <person name="Liu Z.J."/>
        </authorList>
    </citation>
    <scope>NUCLEOTIDE SEQUENCE [LARGE SCALE GENOMIC DNA]</scope>
    <source>
        <tissue evidence="4">The whole plant</tissue>
    </source>
</reference>
<keyword evidence="1 3" id="KW-0853">WD repeat</keyword>